<feature type="domain" description="Nitrogenase/oxidoreductase component 1" evidence="4">
    <location>
        <begin position="17"/>
        <end position="439"/>
    </location>
</feature>
<dbReference type="InterPro" id="IPR050152">
    <property type="entry name" value="ChlB/BchB/BchZ"/>
</dbReference>
<keyword evidence="2 3" id="KW-0535">Nitrogen fixation</keyword>
<evidence type="ECO:0000256" key="2">
    <source>
        <dbReference type="ARBA" id="ARBA00023231"/>
    </source>
</evidence>
<dbReference type="STRING" id="690850.Desaf_0906"/>
<dbReference type="EMBL" id="CP003221">
    <property type="protein sequence ID" value="EGJ49254.1"/>
    <property type="molecule type" value="Genomic_DNA"/>
</dbReference>
<gene>
    <name evidence="5" type="ORF">Desaf_0906</name>
</gene>
<dbReference type="Proteomes" id="UP000007844">
    <property type="component" value="Chromosome"/>
</dbReference>
<evidence type="ECO:0000313" key="6">
    <source>
        <dbReference type="Proteomes" id="UP000007844"/>
    </source>
</evidence>
<evidence type="ECO:0000256" key="1">
    <source>
        <dbReference type="ARBA" id="ARBA00011002"/>
    </source>
</evidence>
<dbReference type="RefSeq" id="WP_014259073.1">
    <property type="nucleotide sequence ID" value="NC_016629.1"/>
</dbReference>
<dbReference type="PROSITE" id="PS00699">
    <property type="entry name" value="NITROGENASE_1_1"/>
    <property type="match status" value="1"/>
</dbReference>
<dbReference type="KEGG" id="daf:Desaf_0906"/>
<organism evidence="5 6">
    <name type="scientific">Desulfocurvibacter africanus subsp. africanus str. Walvis Bay</name>
    <dbReference type="NCBI Taxonomy" id="690850"/>
    <lineage>
        <taxon>Bacteria</taxon>
        <taxon>Pseudomonadati</taxon>
        <taxon>Thermodesulfobacteriota</taxon>
        <taxon>Desulfovibrionia</taxon>
        <taxon>Desulfovibrionales</taxon>
        <taxon>Desulfovibrionaceae</taxon>
        <taxon>Desulfocurvibacter</taxon>
    </lineage>
</organism>
<evidence type="ECO:0000313" key="5">
    <source>
        <dbReference type="EMBL" id="EGJ49254.1"/>
    </source>
</evidence>
<proteinExistence type="inferred from homology"/>
<comment type="similarity">
    <text evidence="1 3">Belongs to the NifD/NifK/NifE/NifN family.</text>
</comment>
<sequence>MKDGKPYVSTTNACKLCKPLGAAVAFRGIEGCVPFLHGSQGCATYMRRYVISHFREPVDIASSALGEKHAVYGGGPNLKKGLLNVMQKYGAQVIGVATTCLTETIGDDVGQILREFRAEFGQELKLPELVHVSTPSYEGTHMEGFHAAVRAVVEQLAEPDFGPKHGPVACLPGFVSAEDLRGLKALFADFGLPMTLLPDYSESLDGTAAADYEKLPPGGTPVAAIKALVGSRACIEFSRCQKDSLLAGSVLRDTHAVPLQRMGLPMGLRACDEFVQTLERISGRPAPEALVKERGRLVDAMVDAHKYISGLKAVVYGEEDLAVGLTALLAEVGIHPVLVATGGEPARFEEEVAAVTEGLVPMPLALKGVDFYEIVDQAKTLAPDIVVGNSKGYRVLARELNIPLVRVGFPIHDRFGAQRVRHIGYAGTQELFDRIVNAVLEKRQEESPVGFMYI</sequence>
<dbReference type="AlphaFoldDB" id="F3YV04"/>
<dbReference type="SUPFAM" id="SSF53807">
    <property type="entry name" value="Helical backbone' metal receptor"/>
    <property type="match status" value="1"/>
</dbReference>
<dbReference type="Gene3D" id="6.10.250.1090">
    <property type="match status" value="1"/>
</dbReference>
<dbReference type="Gene3D" id="3.40.50.1980">
    <property type="entry name" value="Nitrogenase molybdenum iron protein domain"/>
    <property type="match status" value="3"/>
</dbReference>
<dbReference type="HOGENOM" id="CLU_025876_2_0_7"/>
<dbReference type="InterPro" id="IPR000318">
    <property type="entry name" value="Nase_comp1_CS"/>
</dbReference>
<dbReference type="InterPro" id="IPR000510">
    <property type="entry name" value="Nase/OxRdtase_comp1"/>
</dbReference>
<dbReference type="Pfam" id="PF00148">
    <property type="entry name" value="Oxidored_nitro"/>
    <property type="match status" value="1"/>
</dbReference>
<keyword evidence="6" id="KW-1185">Reference proteome</keyword>
<reference evidence="5 6" key="1">
    <citation type="journal article" date="2011" name="J. Bacteriol.">
        <title>Genome sequence of the mercury-methylating and pleomorphic Desulfovibrio africanus Strain Walvis Bay.</title>
        <authorList>
            <person name="Brown S.D."/>
            <person name="Wall J.D."/>
            <person name="Kucken A.M."/>
            <person name="Gilmour C.C."/>
            <person name="Podar M."/>
            <person name="Brandt C.C."/>
            <person name="Teshima H."/>
            <person name="Detter J.C."/>
            <person name="Han C.S."/>
            <person name="Land M.L."/>
            <person name="Lucas S."/>
            <person name="Han J."/>
            <person name="Pennacchio L."/>
            <person name="Nolan M."/>
            <person name="Pitluck S."/>
            <person name="Woyke T."/>
            <person name="Goodwin L."/>
            <person name="Palumbo A.V."/>
            <person name="Elias D.A."/>
        </authorList>
    </citation>
    <scope>NUCLEOTIDE SEQUENCE [LARGE SCALE GENOMIC DNA]</scope>
    <source>
        <strain evidence="5 6">Walvis Bay</strain>
    </source>
</reference>
<dbReference type="PANTHER" id="PTHR33712">
    <property type="entry name" value="LIGHT-INDEPENDENT PROTOCHLOROPHYLLIDE REDUCTASE SUBUNIT B"/>
    <property type="match status" value="1"/>
</dbReference>
<accession>F3YV04</accession>
<protein>
    <submittedName>
        <fullName evidence="5">Nitrogenase</fullName>
    </submittedName>
</protein>
<evidence type="ECO:0000256" key="3">
    <source>
        <dbReference type="RuleBase" id="RU004021"/>
    </source>
</evidence>
<evidence type="ECO:0000259" key="4">
    <source>
        <dbReference type="Pfam" id="PF00148"/>
    </source>
</evidence>
<dbReference type="PANTHER" id="PTHR33712:SF7">
    <property type="entry name" value="LIGHT-INDEPENDENT PROTOCHLOROPHYLLIDE REDUCTASE SUBUNIT B"/>
    <property type="match status" value="1"/>
</dbReference>
<dbReference type="eggNOG" id="COG2710">
    <property type="taxonomic scope" value="Bacteria"/>
</dbReference>
<name>F3YV04_DESAF</name>
<dbReference type="GO" id="GO:0016163">
    <property type="term" value="F:nitrogenase activity"/>
    <property type="evidence" value="ECO:0007669"/>
    <property type="project" value="InterPro"/>
</dbReference>